<sequence length="318" mass="34765">MVFGTPNCTVVPDQVPSDPGIAGAGVLLSSTITAGLALLMSGSLIIQEFWQSSLRKHDPNPSKIRRKLLNSYSDQQIIVGIGIQSVGLAQSDVLVPYHFFIIWMLSLLSMATHNATLLTLVRDFQRDKVLRWLRQFLMFVNLALSCTFGAFVLQSKARGLPNTLPIACSWAGGVHDNTGPNNNAAYGLDYFGTIITIVGNCIVFGLATWYLQSRLQRFYRSVQLCGLVLMGGIAIGATVRVFLLSQAFGTPDVKLADQGEKSWSFGQLLSMLMLILPVISAVEILRGEIAVAPPVQEDDKEMLYSGELDTNPMIINRV</sequence>
<dbReference type="AlphaFoldDB" id="A0AAN6YBV3"/>
<keyword evidence="3" id="KW-1185">Reference proteome</keyword>
<dbReference type="EMBL" id="MU858068">
    <property type="protein sequence ID" value="KAK4216454.1"/>
    <property type="molecule type" value="Genomic_DNA"/>
</dbReference>
<keyword evidence="1" id="KW-1133">Transmembrane helix</keyword>
<accession>A0AAN6YBV3</accession>
<feature type="transmembrane region" description="Helical" evidence="1">
    <location>
        <begin position="190"/>
        <end position="212"/>
    </location>
</feature>
<feature type="transmembrane region" description="Helical" evidence="1">
    <location>
        <begin position="224"/>
        <end position="243"/>
    </location>
</feature>
<reference evidence="2" key="2">
    <citation type="submission" date="2023-05" db="EMBL/GenBank/DDBJ databases">
        <authorList>
            <consortium name="Lawrence Berkeley National Laboratory"/>
            <person name="Steindorff A."/>
            <person name="Hensen N."/>
            <person name="Bonometti L."/>
            <person name="Westerberg I."/>
            <person name="Brannstrom I.O."/>
            <person name="Guillou S."/>
            <person name="Cros-Aarteil S."/>
            <person name="Calhoun S."/>
            <person name="Haridas S."/>
            <person name="Kuo A."/>
            <person name="Mondo S."/>
            <person name="Pangilinan J."/>
            <person name="Riley R."/>
            <person name="Labutti K."/>
            <person name="Andreopoulos B."/>
            <person name="Lipzen A."/>
            <person name="Chen C."/>
            <person name="Yanf M."/>
            <person name="Daum C."/>
            <person name="Ng V."/>
            <person name="Clum A."/>
            <person name="Ohm R."/>
            <person name="Martin F."/>
            <person name="Silar P."/>
            <person name="Natvig D."/>
            <person name="Lalanne C."/>
            <person name="Gautier V."/>
            <person name="Ament-Velasquez S.L."/>
            <person name="Kruys A."/>
            <person name="Hutchinson M.I."/>
            <person name="Powell A.J."/>
            <person name="Barry K."/>
            <person name="Miller A.N."/>
            <person name="Grigoriev I.V."/>
            <person name="Debuchy R."/>
            <person name="Gladieux P."/>
            <person name="Thoren M.H."/>
            <person name="Johannesson H."/>
        </authorList>
    </citation>
    <scope>NUCLEOTIDE SEQUENCE</scope>
    <source>
        <strain evidence="2">PSN293</strain>
    </source>
</reference>
<dbReference type="PANTHER" id="PTHR37577:SF1">
    <property type="entry name" value="INTEGRAL MEMBRANE PROTEIN"/>
    <property type="match status" value="1"/>
</dbReference>
<feature type="transmembrane region" description="Helical" evidence="1">
    <location>
        <begin position="20"/>
        <end position="46"/>
    </location>
</feature>
<dbReference type="InterPro" id="IPR053018">
    <property type="entry name" value="Elsinochrome_Biosynth-Asso"/>
</dbReference>
<feature type="transmembrane region" description="Helical" evidence="1">
    <location>
        <begin position="132"/>
        <end position="153"/>
    </location>
</feature>
<evidence type="ECO:0000256" key="1">
    <source>
        <dbReference type="SAM" id="Phobius"/>
    </source>
</evidence>
<name>A0AAN6YBV3_9PEZI</name>
<comment type="caution">
    <text evidence="2">The sequence shown here is derived from an EMBL/GenBank/DDBJ whole genome shotgun (WGS) entry which is preliminary data.</text>
</comment>
<evidence type="ECO:0000313" key="2">
    <source>
        <dbReference type="EMBL" id="KAK4216454.1"/>
    </source>
</evidence>
<proteinExistence type="predicted"/>
<keyword evidence="1" id="KW-0812">Transmembrane</keyword>
<protein>
    <submittedName>
        <fullName evidence="2">Uncharacterized protein</fullName>
    </submittedName>
</protein>
<evidence type="ECO:0000313" key="3">
    <source>
        <dbReference type="Proteomes" id="UP001301769"/>
    </source>
</evidence>
<gene>
    <name evidence="2" type="ORF">QBC37DRAFT_90617</name>
</gene>
<organism evidence="2 3">
    <name type="scientific">Rhypophila decipiens</name>
    <dbReference type="NCBI Taxonomy" id="261697"/>
    <lineage>
        <taxon>Eukaryota</taxon>
        <taxon>Fungi</taxon>
        <taxon>Dikarya</taxon>
        <taxon>Ascomycota</taxon>
        <taxon>Pezizomycotina</taxon>
        <taxon>Sordariomycetes</taxon>
        <taxon>Sordariomycetidae</taxon>
        <taxon>Sordariales</taxon>
        <taxon>Naviculisporaceae</taxon>
        <taxon>Rhypophila</taxon>
    </lineage>
</organism>
<keyword evidence="1" id="KW-0472">Membrane</keyword>
<dbReference type="PANTHER" id="PTHR37577">
    <property type="entry name" value="INTEGRAL MEMBRANE PROTEIN"/>
    <property type="match status" value="1"/>
</dbReference>
<feature type="transmembrane region" description="Helical" evidence="1">
    <location>
        <begin position="97"/>
        <end position="120"/>
    </location>
</feature>
<reference evidence="2" key="1">
    <citation type="journal article" date="2023" name="Mol. Phylogenet. Evol.">
        <title>Genome-scale phylogeny and comparative genomics of the fungal order Sordariales.</title>
        <authorList>
            <person name="Hensen N."/>
            <person name="Bonometti L."/>
            <person name="Westerberg I."/>
            <person name="Brannstrom I.O."/>
            <person name="Guillou S."/>
            <person name="Cros-Aarteil S."/>
            <person name="Calhoun S."/>
            <person name="Haridas S."/>
            <person name="Kuo A."/>
            <person name="Mondo S."/>
            <person name="Pangilinan J."/>
            <person name="Riley R."/>
            <person name="LaButti K."/>
            <person name="Andreopoulos B."/>
            <person name="Lipzen A."/>
            <person name="Chen C."/>
            <person name="Yan M."/>
            <person name="Daum C."/>
            <person name="Ng V."/>
            <person name="Clum A."/>
            <person name="Steindorff A."/>
            <person name="Ohm R.A."/>
            <person name="Martin F."/>
            <person name="Silar P."/>
            <person name="Natvig D.O."/>
            <person name="Lalanne C."/>
            <person name="Gautier V."/>
            <person name="Ament-Velasquez S.L."/>
            <person name="Kruys A."/>
            <person name="Hutchinson M.I."/>
            <person name="Powell A.J."/>
            <person name="Barry K."/>
            <person name="Miller A.N."/>
            <person name="Grigoriev I.V."/>
            <person name="Debuchy R."/>
            <person name="Gladieux P."/>
            <person name="Hiltunen Thoren M."/>
            <person name="Johannesson H."/>
        </authorList>
    </citation>
    <scope>NUCLEOTIDE SEQUENCE</scope>
    <source>
        <strain evidence="2">PSN293</strain>
    </source>
</reference>
<dbReference type="Proteomes" id="UP001301769">
    <property type="component" value="Unassembled WGS sequence"/>
</dbReference>
<feature type="transmembrane region" description="Helical" evidence="1">
    <location>
        <begin position="263"/>
        <end position="285"/>
    </location>
</feature>